<dbReference type="Proteomes" id="UP001404104">
    <property type="component" value="Unassembled WGS sequence"/>
</dbReference>
<accession>A0ABU9XMH0</accession>
<feature type="domain" description="Glyoxalase/fosfomycin resistance/dioxygenase" evidence="1">
    <location>
        <begin position="12"/>
        <end position="118"/>
    </location>
</feature>
<dbReference type="RefSeq" id="WP_345862386.1">
    <property type="nucleotide sequence ID" value="NZ_JBDIMF010000001.1"/>
</dbReference>
<evidence type="ECO:0000259" key="1">
    <source>
        <dbReference type="Pfam" id="PF00903"/>
    </source>
</evidence>
<dbReference type="InterPro" id="IPR004360">
    <property type="entry name" value="Glyas_Fos-R_dOase_dom"/>
</dbReference>
<comment type="caution">
    <text evidence="2">The sequence shown here is derived from an EMBL/GenBank/DDBJ whole genome shotgun (WGS) entry which is preliminary data.</text>
</comment>
<dbReference type="EMBL" id="JBDIMF010000001">
    <property type="protein sequence ID" value="MEN2785011.1"/>
    <property type="molecule type" value="Genomic_DNA"/>
</dbReference>
<proteinExistence type="predicted"/>
<protein>
    <submittedName>
        <fullName evidence="2">VOC family protein</fullName>
    </submittedName>
</protein>
<name>A0ABU9XMH0_9SPHN</name>
<gene>
    <name evidence="2" type="ORF">ABC969_01080</name>
</gene>
<sequence>MTAHPTGIVFSEIPVADIARAKTFYETLLNAPMVIDTTAGPYAKAVLAFPEGTGVFGHIVEGKPATKGEGAITHIAIPDTLEDAMDRVKRGGGEVASDIITIPAGSFFYAHDTEENTIGVFKF</sequence>
<evidence type="ECO:0000313" key="2">
    <source>
        <dbReference type="EMBL" id="MEN2785011.1"/>
    </source>
</evidence>
<reference evidence="2 3" key="1">
    <citation type="submission" date="2024-05" db="EMBL/GenBank/DDBJ databases">
        <authorList>
            <person name="Liu Q."/>
            <person name="Xin Y.-H."/>
        </authorList>
    </citation>
    <scope>NUCLEOTIDE SEQUENCE [LARGE SCALE GENOMIC DNA]</scope>
    <source>
        <strain evidence="2 3">CGMCC 1.15349</strain>
    </source>
</reference>
<dbReference type="Pfam" id="PF00903">
    <property type="entry name" value="Glyoxalase"/>
    <property type="match status" value="1"/>
</dbReference>
<dbReference type="Gene3D" id="3.10.180.10">
    <property type="entry name" value="2,3-Dihydroxybiphenyl 1,2-Dioxygenase, domain 1"/>
    <property type="match status" value="1"/>
</dbReference>
<evidence type="ECO:0000313" key="3">
    <source>
        <dbReference type="Proteomes" id="UP001404104"/>
    </source>
</evidence>
<keyword evidence="3" id="KW-1185">Reference proteome</keyword>
<organism evidence="2 3">
    <name type="scientific">Sphingomonas qilianensis</name>
    <dbReference type="NCBI Taxonomy" id="1736690"/>
    <lineage>
        <taxon>Bacteria</taxon>
        <taxon>Pseudomonadati</taxon>
        <taxon>Pseudomonadota</taxon>
        <taxon>Alphaproteobacteria</taxon>
        <taxon>Sphingomonadales</taxon>
        <taxon>Sphingomonadaceae</taxon>
        <taxon>Sphingomonas</taxon>
    </lineage>
</organism>
<dbReference type="SUPFAM" id="SSF54593">
    <property type="entry name" value="Glyoxalase/Bleomycin resistance protein/Dihydroxybiphenyl dioxygenase"/>
    <property type="match status" value="1"/>
</dbReference>
<dbReference type="InterPro" id="IPR029068">
    <property type="entry name" value="Glyas_Bleomycin-R_OHBP_Dase"/>
</dbReference>